<dbReference type="EMBL" id="CAJVQA010000032">
    <property type="protein sequence ID" value="CAG8451452.1"/>
    <property type="molecule type" value="Genomic_DNA"/>
</dbReference>
<reference evidence="2" key="1">
    <citation type="submission" date="2021-06" db="EMBL/GenBank/DDBJ databases">
        <authorList>
            <person name="Kallberg Y."/>
            <person name="Tangrot J."/>
            <person name="Rosling A."/>
        </authorList>
    </citation>
    <scope>NUCLEOTIDE SEQUENCE</scope>
    <source>
        <strain evidence="2">FL966</strain>
    </source>
</reference>
<keyword evidence="1" id="KW-0175">Coiled coil</keyword>
<accession>A0A9N8VIP4</accession>
<keyword evidence="3" id="KW-1185">Reference proteome</keyword>
<dbReference type="OrthoDB" id="10564230at2759"/>
<dbReference type="AlphaFoldDB" id="A0A9N8VIP4"/>
<evidence type="ECO:0000256" key="1">
    <source>
        <dbReference type="SAM" id="Coils"/>
    </source>
</evidence>
<comment type="caution">
    <text evidence="2">The sequence shown here is derived from an EMBL/GenBank/DDBJ whole genome shotgun (WGS) entry which is preliminary data.</text>
</comment>
<name>A0A9N8VIP4_9GLOM</name>
<dbReference type="Proteomes" id="UP000789759">
    <property type="component" value="Unassembled WGS sequence"/>
</dbReference>
<organism evidence="2 3">
    <name type="scientific">Cetraspora pellucida</name>
    <dbReference type="NCBI Taxonomy" id="1433469"/>
    <lineage>
        <taxon>Eukaryota</taxon>
        <taxon>Fungi</taxon>
        <taxon>Fungi incertae sedis</taxon>
        <taxon>Mucoromycota</taxon>
        <taxon>Glomeromycotina</taxon>
        <taxon>Glomeromycetes</taxon>
        <taxon>Diversisporales</taxon>
        <taxon>Gigasporaceae</taxon>
        <taxon>Cetraspora</taxon>
    </lineage>
</organism>
<gene>
    <name evidence="2" type="ORF">CPELLU_LOCUS164</name>
</gene>
<evidence type="ECO:0000313" key="2">
    <source>
        <dbReference type="EMBL" id="CAG8451452.1"/>
    </source>
</evidence>
<proteinExistence type="predicted"/>
<protein>
    <submittedName>
        <fullName evidence="2">3373_t:CDS:1</fullName>
    </submittedName>
</protein>
<evidence type="ECO:0000313" key="3">
    <source>
        <dbReference type="Proteomes" id="UP000789759"/>
    </source>
</evidence>
<feature type="coiled-coil region" evidence="1">
    <location>
        <begin position="54"/>
        <end position="108"/>
    </location>
</feature>
<sequence length="177" mass="20558">MLAFSNNITNNRDQRPEDNILNFENKNKKNFISETSKNNEISNSKGNKNDNSMLNLVKELIEELTKELTKVLIKVAEIIIDLSSKMLNDKEIITMVQAEENKQEQESNNNNKEPSPLSVIAKEMYNIIQTVLQYKEQTNSESNLKLAKLKFLYKLITTTGIYMESPKTNTNYNFFYF</sequence>